<feature type="domain" description="Rhodopsin" evidence="8">
    <location>
        <begin position="1"/>
        <end position="158"/>
    </location>
</feature>
<dbReference type="OrthoDB" id="10017208at2759"/>
<dbReference type="AlphaFoldDB" id="A0A9P9EP26"/>
<dbReference type="Proteomes" id="UP000738349">
    <property type="component" value="Unassembled WGS sequence"/>
</dbReference>
<proteinExistence type="inferred from homology"/>
<evidence type="ECO:0000256" key="2">
    <source>
        <dbReference type="ARBA" id="ARBA00022692"/>
    </source>
</evidence>
<sequence>MSFLFNYYRLLSFSKLRPYCITGMVLIVLWAGGVCILVLVMCVPLEGAWDPKVDAKCIPNITIMWYFNGVFNTIGDLFILTLPIPALWRLQLPRRQKAYLLFVFCLGFLTVGISIGRMRWLKMSKDLTWWNVNPALWSLGELTSAISCACLPFFKPLTLRVKSSMSRTTGGDTQPQQSGAQGDEESHSHSSIGVSRRELIHNNKRTGSIDGSQHELILEPVSK</sequence>
<dbReference type="InterPro" id="IPR052337">
    <property type="entry name" value="SAT4-like"/>
</dbReference>
<evidence type="ECO:0000259" key="8">
    <source>
        <dbReference type="Pfam" id="PF20684"/>
    </source>
</evidence>
<evidence type="ECO:0000256" key="4">
    <source>
        <dbReference type="ARBA" id="ARBA00023136"/>
    </source>
</evidence>
<dbReference type="PANTHER" id="PTHR33048">
    <property type="entry name" value="PTH11-LIKE INTEGRAL MEMBRANE PROTEIN (AFU_ORTHOLOGUE AFUA_5G11245)"/>
    <property type="match status" value="1"/>
</dbReference>
<feature type="transmembrane region" description="Helical" evidence="7">
    <location>
        <begin position="63"/>
        <end position="86"/>
    </location>
</feature>
<feature type="compositionally biased region" description="Basic and acidic residues" evidence="6">
    <location>
        <begin position="212"/>
        <end position="223"/>
    </location>
</feature>
<evidence type="ECO:0000256" key="1">
    <source>
        <dbReference type="ARBA" id="ARBA00004141"/>
    </source>
</evidence>
<evidence type="ECO:0000313" key="10">
    <source>
        <dbReference type="Proteomes" id="UP000738349"/>
    </source>
</evidence>
<evidence type="ECO:0000256" key="3">
    <source>
        <dbReference type="ARBA" id="ARBA00022989"/>
    </source>
</evidence>
<feature type="transmembrane region" description="Helical" evidence="7">
    <location>
        <begin position="98"/>
        <end position="115"/>
    </location>
</feature>
<accession>A0A9P9EP26</accession>
<organism evidence="9 10">
    <name type="scientific">Dactylonectria macrodidyma</name>
    <dbReference type="NCBI Taxonomy" id="307937"/>
    <lineage>
        <taxon>Eukaryota</taxon>
        <taxon>Fungi</taxon>
        <taxon>Dikarya</taxon>
        <taxon>Ascomycota</taxon>
        <taxon>Pezizomycotina</taxon>
        <taxon>Sordariomycetes</taxon>
        <taxon>Hypocreomycetidae</taxon>
        <taxon>Hypocreales</taxon>
        <taxon>Nectriaceae</taxon>
        <taxon>Dactylonectria</taxon>
    </lineage>
</organism>
<protein>
    <recommendedName>
        <fullName evidence="8">Rhodopsin domain-containing protein</fullName>
    </recommendedName>
</protein>
<comment type="caution">
    <text evidence="9">The sequence shown here is derived from an EMBL/GenBank/DDBJ whole genome shotgun (WGS) entry which is preliminary data.</text>
</comment>
<comment type="subcellular location">
    <subcellularLocation>
        <location evidence="1">Membrane</location>
        <topology evidence="1">Multi-pass membrane protein</topology>
    </subcellularLocation>
</comment>
<feature type="compositionally biased region" description="Polar residues" evidence="6">
    <location>
        <begin position="165"/>
        <end position="180"/>
    </location>
</feature>
<comment type="similarity">
    <text evidence="5">Belongs to the SAT4 family.</text>
</comment>
<dbReference type="InterPro" id="IPR049326">
    <property type="entry name" value="Rhodopsin_dom_fungi"/>
</dbReference>
<keyword evidence="10" id="KW-1185">Reference proteome</keyword>
<feature type="transmembrane region" description="Helical" evidence="7">
    <location>
        <begin position="135"/>
        <end position="154"/>
    </location>
</feature>
<evidence type="ECO:0000313" key="9">
    <source>
        <dbReference type="EMBL" id="KAH7140948.1"/>
    </source>
</evidence>
<dbReference type="PANTHER" id="PTHR33048:SF47">
    <property type="entry name" value="INTEGRAL MEMBRANE PROTEIN-RELATED"/>
    <property type="match status" value="1"/>
</dbReference>
<evidence type="ECO:0000256" key="5">
    <source>
        <dbReference type="ARBA" id="ARBA00038359"/>
    </source>
</evidence>
<keyword evidence="4 7" id="KW-0472">Membrane</keyword>
<name>A0A9P9EP26_9HYPO</name>
<keyword evidence="2 7" id="KW-0812">Transmembrane</keyword>
<feature type="region of interest" description="Disordered" evidence="6">
    <location>
        <begin position="165"/>
        <end position="223"/>
    </location>
</feature>
<gene>
    <name evidence="9" type="ORF">EDB81DRAFT_654823</name>
</gene>
<dbReference type="Pfam" id="PF20684">
    <property type="entry name" value="Fung_rhodopsin"/>
    <property type="match status" value="1"/>
</dbReference>
<dbReference type="GO" id="GO:0016020">
    <property type="term" value="C:membrane"/>
    <property type="evidence" value="ECO:0007669"/>
    <property type="project" value="UniProtKB-SubCell"/>
</dbReference>
<dbReference type="EMBL" id="JAGMUV010000011">
    <property type="protein sequence ID" value="KAH7140948.1"/>
    <property type="molecule type" value="Genomic_DNA"/>
</dbReference>
<keyword evidence="3 7" id="KW-1133">Transmembrane helix</keyword>
<feature type="transmembrane region" description="Helical" evidence="7">
    <location>
        <begin position="21"/>
        <end position="43"/>
    </location>
</feature>
<evidence type="ECO:0000256" key="7">
    <source>
        <dbReference type="SAM" id="Phobius"/>
    </source>
</evidence>
<evidence type="ECO:0000256" key="6">
    <source>
        <dbReference type="SAM" id="MobiDB-lite"/>
    </source>
</evidence>
<reference evidence="9" key="1">
    <citation type="journal article" date="2021" name="Nat. Commun.">
        <title>Genetic determinants of endophytism in the Arabidopsis root mycobiome.</title>
        <authorList>
            <person name="Mesny F."/>
            <person name="Miyauchi S."/>
            <person name="Thiergart T."/>
            <person name="Pickel B."/>
            <person name="Atanasova L."/>
            <person name="Karlsson M."/>
            <person name="Huettel B."/>
            <person name="Barry K.W."/>
            <person name="Haridas S."/>
            <person name="Chen C."/>
            <person name="Bauer D."/>
            <person name="Andreopoulos W."/>
            <person name="Pangilinan J."/>
            <person name="LaButti K."/>
            <person name="Riley R."/>
            <person name="Lipzen A."/>
            <person name="Clum A."/>
            <person name="Drula E."/>
            <person name="Henrissat B."/>
            <person name="Kohler A."/>
            <person name="Grigoriev I.V."/>
            <person name="Martin F.M."/>
            <person name="Hacquard S."/>
        </authorList>
    </citation>
    <scope>NUCLEOTIDE SEQUENCE</scope>
    <source>
        <strain evidence="9">MPI-CAGE-AT-0147</strain>
    </source>
</reference>